<sequence length="457" mass="48598">MDPRLVELSRTIDAAELGRRIRNARLAAGMTQPQVAGDEVSAAYLSRIEDGQRRPEVGLLSRMAERMGTTLEALVGTAPDKLHELRLQLDHAELYLVSGQPGRALDLADAVVEASQEINDVALATAALRVRARSLEGIGRLDEAIVLLEDLTDKPRSDAGWLKDLIALSRCYRETGDLLEAIAIGEKASATIEELGLDGLTEAIQLSVTVAAAYHEKGDVGQAVRICMRAIDAAERQGSLVAKASAYWNASIFEADANGATPDALRLAQRALMLFEQADDNRNLAKLRAEMANLHLSMDPPDPRTAVSILDRAEEELVLSGGSAAEAARVHVTRARALLLLGDLQGASDAARLGKDLSPESASLLRACAEAIRGKVAAMRGESEQARARYRESVLALTAAGSDRGAARLWFELAELLAEAGDTQGAMDAYRSAAASSGLGTQAAPALIPRVTAERSS</sequence>
<accession>A0ABW0ZNY7</accession>
<dbReference type="SUPFAM" id="SSF47413">
    <property type="entry name" value="lambda repressor-like DNA-binding domains"/>
    <property type="match status" value="1"/>
</dbReference>
<dbReference type="InterPro" id="IPR001387">
    <property type="entry name" value="Cro/C1-type_HTH"/>
</dbReference>
<dbReference type="InterPro" id="IPR011990">
    <property type="entry name" value="TPR-like_helical_dom_sf"/>
</dbReference>
<keyword evidence="3" id="KW-1185">Reference proteome</keyword>
<dbReference type="Gene3D" id="1.10.260.40">
    <property type="entry name" value="lambda repressor-like DNA-binding domains"/>
    <property type="match status" value="1"/>
</dbReference>
<dbReference type="PROSITE" id="PS50943">
    <property type="entry name" value="HTH_CROC1"/>
    <property type="match status" value="1"/>
</dbReference>
<name>A0ABW0ZNY7_9ACTN</name>
<dbReference type="RefSeq" id="WP_168798132.1">
    <property type="nucleotide sequence ID" value="NZ_JBHSNS010000011.1"/>
</dbReference>
<dbReference type="InterPro" id="IPR010982">
    <property type="entry name" value="Lambda_DNA-bd_dom_sf"/>
</dbReference>
<dbReference type="Gene3D" id="1.25.40.10">
    <property type="entry name" value="Tetratricopeptide repeat domain"/>
    <property type="match status" value="2"/>
</dbReference>
<feature type="domain" description="HTH cro/C1-type" evidence="1">
    <location>
        <begin position="21"/>
        <end position="74"/>
    </location>
</feature>
<organism evidence="2 3">
    <name type="scientific">Nocardioides vastitatis</name>
    <dbReference type="NCBI Taxonomy" id="2568655"/>
    <lineage>
        <taxon>Bacteria</taxon>
        <taxon>Bacillati</taxon>
        <taxon>Actinomycetota</taxon>
        <taxon>Actinomycetes</taxon>
        <taxon>Propionibacteriales</taxon>
        <taxon>Nocardioidaceae</taxon>
        <taxon>Nocardioides</taxon>
    </lineage>
</organism>
<evidence type="ECO:0000259" key="1">
    <source>
        <dbReference type="PROSITE" id="PS50943"/>
    </source>
</evidence>
<gene>
    <name evidence="2" type="ORF">ACFPQB_17995</name>
</gene>
<dbReference type="SUPFAM" id="SSF48452">
    <property type="entry name" value="TPR-like"/>
    <property type="match status" value="2"/>
</dbReference>
<dbReference type="CDD" id="cd00093">
    <property type="entry name" value="HTH_XRE"/>
    <property type="match status" value="1"/>
</dbReference>
<dbReference type="Pfam" id="PF13560">
    <property type="entry name" value="HTH_31"/>
    <property type="match status" value="1"/>
</dbReference>
<evidence type="ECO:0000313" key="2">
    <source>
        <dbReference type="EMBL" id="MFC5730818.1"/>
    </source>
</evidence>
<protein>
    <submittedName>
        <fullName evidence="2">Helix-turn-helix domain-containing protein</fullName>
    </submittedName>
</protein>
<dbReference type="EMBL" id="JBHSNS010000011">
    <property type="protein sequence ID" value="MFC5730818.1"/>
    <property type="molecule type" value="Genomic_DNA"/>
</dbReference>
<reference evidence="3" key="1">
    <citation type="journal article" date="2019" name="Int. J. Syst. Evol. Microbiol.">
        <title>The Global Catalogue of Microorganisms (GCM) 10K type strain sequencing project: providing services to taxonomists for standard genome sequencing and annotation.</title>
        <authorList>
            <consortium name="The Broad Institute Genomics Platform"/>
            <consortium name="The Broad Institute Genome Sequencing Center for Infectious Disease"/>
            <person name="Wu L."/>
            <person name="Ma J."/>
        </authorList>
    </citation>
    <scope>NUCLEOTIDE SEQUENCE [LARGE SCALE GENOMIC DNA]</scope>
    <source>
        <strain evidence="3">YIM 94188</strain>
    </source>
</reference>
<dbReference type="SMART" id="SM00530">
    <property type="entry name" value="HTH_XRE"/>
    <property type="match status" value="1"/>
</dbReference>
<evidence type="ECO:0000313" key="3">
    <source>
        <dbReference type="Proteomes" id="UP001596072"/>
    </source>
</evidence>
<comment type="caution">
    <text evidence="2">The sequence shown here is derived from an EMBL/GenBank/DDBJ whole genome shotgun (WGS) entry which is preliminary data.</text>
</comment>
<proteinExistence type="predicted"/>
<dbReference type="Proteomes" id="UP001596072">
    <property type="component" value="Unassembled WGS sequence"/>
</dbReference>